<feature type="region of interest" description="Disordered" evidence="15">
    <location>
        <begin position="826"/>
        <end position="853"/>
    </location>
</feature>
<feature type="region of interest" description="Disordered" evidence="15">
    <location>
        <begin position="291"/>
        <end position="353"/>
    </location>
</feature>
<dbReference type="InterPro" id="IPR000629">
    <property type="entry name" value="RNA-helicase_DEAD-box_CS"/>
</dbReference>
<evidence type="ECO:0000256" key="8">
    <source>
        <dbReference type="ARBA" id="ARBA00023242"/>
    </source>
</evidence>
<dbReference type="KEGG" id="hcq:109516060"/>
<dbReference type="PROSITE" id="PS51195">
    <property type="entry name" value="Q_MOTIF"/>
    <property type="match status" value="1"/>
</dbReference>
<protein>
    <recommendedName>
        <fullName evidence="14">ATP-dependent RNA helicase</fullName>
        <ecNumber evidence="14">3.6.4.13</ecNumber>
    </recommendedName>
</protein>
<dbReference type="PANTHER" id="PTHR24031">
    <property type="entry name" value="RNA HELICASE"/>
    <property type="match status" value="1"/>
</dbReference>
<accession>A0A3Q2ZA12</accession>
<evidence type="ECO:0000256" key="11">
    <source>
        <dbReference type="ARBA" id="ARBA00054398"/>
    </source>
</evidence>
<dbReference type="Pfam" id="PF00270">
    <property type="entry name" value="DEAD"/>
    <property type="match status" value="1"/>
</dbReference>
<keyword evidence="4 14" id="KW-0378">Hydrolase</keyword>
<evidence type="ECO:0000256" key="10">
    <source>
        <dbReference type="ARBA" id="ARBA00047984"/>
    </source>
</evidence>
<dbReference type="PROSITE" id="PS51194">
    <property type="entry name" value="HELICASE_CTER"/>
    <property type="match status" value="1"/>
</dbReference>
<evidence type="ECO:0000259" key="18">
    <source>
        <dbReference type="PROSITE" id="PS51195"/>
    </source>
</evidence>
<proteinExistence type="inferred from homology"/>
<comment type="similarity">
    <text evidence="9">Belongs to the DEAD box helicase family. DDX24/MAK5 subfamily.</text>
</comment>
<dbReference type="AlphaFoldDB" id="A0A3Q2ZA12"/>
<feature type="short sequence motif" description="Q motif" evidence="13">
    <location>
        <begin position="220"/>
        <end position="248"/>
    </location>
</feature>
<feature type="compositionally biased region" description="Acidic residues" evidence="15">
    <location>
        <begin position="311"/>
        <end position="323"/>
    </location>
</feature>
<dbReference type="SMART" id="SM00490">
    <property type="entry name" value="HELICc"/>
    <property type="match status" value="1"/>
</dbReference>
<keyword evidence="5 14" id="KW-0347">Helicase</keyword>
<feature type="compositionally biased region" description="Basic residues" evidence="15">
    <location>
        <begin position="165"/>
        <end position="178"/>
    </location>
</feature>
<evidence type="ECO:0000256" key="7">
    <source>
        <dbReference type="ARBA" id="ARBA00022884"/>
    </source>
</evidence>
<feature type="region of interest" description="Disordered" evidence="15">
    <location>
        <begin position="1"/>
        <end position="28"/>
    </location>
</feature>
<evidence type="ECO:0000256" key="12">
    <source>
        <dbReference type="ARBA" id="ARBA00064166"/>
    </source>
</evidence>
<keyword evidence="6 14" id="KW-0067">ATP-binding</keyword>
<feature type="domain" description="DEAD-box RNA helicase Q" evidence="18">
    <location>
        <begin position="220"/>
        <end position="248"/>
    </location>
</feature>
<dbReference type="GeneTree" id="ENSGT00550000074847"/>
<evidence type="ECO:0000256" key="5">
    <source>
        <dbReference type="ARBA" id="ARBA00022806"/>
    </source>
</evidence>
<dbReference type="OrthoDB" id="4310724at2759"/>
<evidence type="ECO:0000256" key="14">
    <source>
        <dbReference type="RuleBase" id="RU365068"/>
    </source>
</evidence>
<dbReference type="Ensembl" id="ENSHCOT00000024265.1">
    <property type="protein sequence ID" value="ENSHCOP00000027775.1"/>
    <property type="gene ID" value="ENSHCOG00000019867.1"/>
</dbReference>
<dbReference type="STRING" id="109280.ENSHCOP00000027775"/>
<reference evidence="19" key="2">
    <citation type="submission" date="2025-09" db="UniProtKB">
        <authorList>
            <consortium name="Ensembl"/>
        </authorList>
    </citation>
    <scope>IDENTIFICATION</scope>
</reference>
<feature type="compositionally biased region" description="Basic residues" evidence="15">
    <location>
        <begin position="843"/>
        <end position="853"/>
    </location>
</feature>
<keyword evidence="3 14" id="KW-0547">Nucleotide-binding</keyword>
<dbReference type="SUPFAM" id="SSF52540">
    <property type="entry name" value="P-loop containing nucleoside triphosphate hydrolases"/>
    <property type="match status" value="2"/>
</dbReference>
<reference evidence="19" key="1">
    <citation type="submission" date="2025-08" db="UniProtKB">
        <authorList>
            <consortium name="Ensembl"/>
        </authorList>
    </citation>
    <scope>IDENTIFICATION</scope>
</reference>
<comment type="function">
    <text evidence="11">ATP-dependent RNA helicase that plays a role in various aspects of RNA metabolism including pre-mRNA splicing and is thereby involved in different biological processes such as cell cycle regulation or innate immunity. Plays an inhibitory role in TP53 transcriptional activity and subsequently in TP53 controlled cell growth arrest and senescence by inhibiting its EP300 mediated acetylation. Negatively regulates cytosolic RNA-mediated innate immune signaling at least in part by affecting RIPK1/IRF7 interactions. Alternatively, possesses antiviral activity by recognizing gammaherpesvirus transcripts in the context of lytic reactivation. Plays an essential role in cell cycle regulation in vascular smooth muscle cells by interacting with and regulating FANCA (Fanconi anemia complementation group A) mRNA.</text>
</comment>
<dbReference type="InterPro" id="IPR027417">
    <property type="entry name" value="P-loop_NTPase"/>
</dbReference>
<dbReference type="CDD" id="cd18787">
    <property type="entry name" value="SF2_C_DEAD"/>
    <property type="match status" value="1"/>
</dbReference>
<name>A0A3Q2ZA12_HIPCM</name>
<evidence type="ECO:0000259" key="17">
    <source>
        <dbReference type="PROSITE" id="PS51194"/>
    </source>
</evidence>
<evidence type="ECO:0000256" key="15">
    <source>
        <dbReference type="SAM" id="MobiDB-lite"/>
    </source>
</evidence>
<dbReference type="GeneID" id="109516060"/>
<dbReference type="GO" id="GO:0016787">
    <property type="term" value="F:hydrolase activity"/>
    <property type="evidence" value="ECO:0007669"/>
    <property type="project" value="UniProtKB-KW"/>
</dbReference>
<evidence type="ECO:0000256" key="13">
    <source>
        <dbReference type="PROSITE-ProRule" id="PRU00552"/>
    </source>
</evidence>
<feature type="compositionally biased region" description="Acidic residues" evidence="15">
    <location>
        <begin position="335"/>
        <end position="352"/>
    </location>
</feature>
<dbReference type="InterPro" id="IPR011545">
    <property type="entry name" value="DEAD/DEAH_box_helicase_dom"/>
</dbReference>
<dbReference type="PROSITE" id="PS51192">
    <property type="entry name" value="HELICASE_ATP_BIND_1"/>
    <property type="match status" value="1"/>
</dbReference>
<comment type="catalytic activity">
    <reaction evidence="10 14">
        <text>ATP + H2O = ADP + phosphate + H(+)</text>
        <dbReference type="Rhea" id="RHEA:13065"/>
        <dbReference type="ChEBI" id="CHEBI:15377"/>
        <dbReference type="ChEBI" id="CHEBI:15378"/>
        <dbReference type="ChEBI" id="CHEBI:30616"/>
        <dbReference type="ChEBI" id="CHEBI:43474"/>
        <dbReference type="ChEBI" id="CHEBI:456216"/>
        <dbReference type="EC" id="3.6.4.13"/>
    </reaction>
</comment>
<dbReference type="CTD" id="57062"/>
<dbReference type="RefSeq" id="XP_019725807.1">
    <property type="nucleotide sequence ID" value="XM_019870248.1"/>
</dbReference>
<dbReference type="InterPro" id="IPR014014">
    <property type="entry name" value="RNA_helicase_DEAD_Q_motif"/>
</dbReference>
<keyword evidence="20" id="KW-1185">Reference proteome</keyword>
<sequence>MDTKKTKKKRMHFAPPKHKKRSIQEKGQWKAVDLDPELFSEEGLLDGVVCFEKLTNYCLVDFKNLGVNAENETQGGKKKGKKRKSSENEEVVEKGDVDSKESEKTSAPVKKKKKKNISKTGSTKDETLAVEVMQKDAGEEEAMITDQEGTSKVVSAATTVGQTKLKSKTQLKKKKKGQKEKGRVEDTNTTQNKETRPKKQQKNWTNAVLSGSEVKNADMRAWKGLFVPPVVLKALSSLGFTSPTPIQALVLPPAIRDRMDILGAAETGSGKTLAFGIPMIHNILEWKESMKNPQDDSVKPGKAHGSLTESPEAEPEERDEEEGSVTGVADKGESAEDASADDHDSDDDDQEEDGRLGCVQVIEDVFDADSAAREKNATVGQARPLLGLVLTPTRELAVQVKHHIDAVATFTDIKTAIVVGGMAPQKQRRMLNYRPEIIIATPGRLWDLIKERHPHLLNLRQLKSLVIDEADRMVERGHFAELECLLEMLNTTHFNPKRQIFVFSATLTMTHSLPMRVVQKKKKKVQQTDKVALLMEKVGIKSKPKVIDLTRKQATVETLTETQIHCQKEDKDFFLYYFLLQYPGRTMVFANSIDCIKRLSSLLIILDCTPLSLHANMHQKQRLKNLERFAERESCVLLTTDVAARGLDIPNVQHVIHYQVPRTSETYVHRSGRTARATKEGLSLLLIGPDDLINFKKIYKNLGKDEALPPFPVEIHFMEAIKERVNLARKIEKIEFYNSRQKHHNSWLREAAEAMDIDLDEDLLLGKGRDEDDDRVQQKMVKGMKKHLKHLISQPVFKSVTKTKYPTQMGRLCLANLPVTGEQSALMSVSAQQNKKKTDPPQHKKRKQKKGRH</sequence>
<evidence type="ECO:0000256" key="2">
    <source>
        <dbReference type="ARBA" id="ARBA00022553"/>
    </source>
</evidence>
<evidence type="ECO:0000313" key="19">
    <source>
        <dbReference type="Ensembl" id="ENSHCOP00000027775.1"/>
    </source>
</evidence>
<evidence type="ECO:0000256" key="4">
    <source>
        <dbReference type="ARBA" id="ARBA00022801"/>
    </source>
</evidence>
<feature type="compositionally biased region" description="Basic residues" evidence="15">
    <location>
        <begin position="1"/>
        <end position="21"/>
    </location>
</feature>
<evidence type="ECO:0000313" key="20">
    <source>
        <dbReference type="Proteomes" id="UP000264820"/>
    </source>
</evidence>
<dbReference type="InterPro" id="IPR001650">
    <property type="entry name" value="Helicase_C-like"/>
</dbReference>
<dbReference type="Pfam" id="PF00271">
    <property type="entry name" value="Helicase_C"/>
    <property type="match status" value="1"/>
</dbReference>
<dbReference type="CDD" id="cd17946">
    <property type="entry name" value="DEADc_DDX24"/>
    <property type="match status" value="1"/>
</dbReference>
<dbReference type="Gene3D" id="3.40.50.300">
    <property type="entry name" value="P-loop containing nucleotide triphosphate hydrolases"/>
    <property type="match status" value="2"/>
</dbReference>
<dbReference type="OMA" id="QMIQKAR"/>
<dbReference type="PROSITE" id="PS00039">
    <property type="entry name" value="DEAD_ATP_HELICASE"/>
    <property type="match status" value="1"/>
</dbReference>
<feature type="region of interest" description="Disordered" evidence="15">
    <location>
        <begin position="163"/>
        <end position="205"/>
    </location>
</feature>
<evidence type="ECO:0000256" key="1">
    <source>
        <dbReference type="ARBA" id="ARBA00004123"/>
    </source>
</evidence>
<dbReference type="FunFam" id="3.40.50.300:FF:001059">
    <property type="entry name" value="ATP-dependent RNA helicase DDX24"/>
    <property type="match status" value="1"/>
</dbReference>
<dbReference type="GO" id="GO:0005634">
    <property type="term" value="C:nucleus"/>
    <property type="evidence" value="ECO:0007669"/>
    <property type="project" value="UniProtKB-SubCell"/>
</dbReference>
<organism evidence="19 20">
    <name type="scientific">Hippocampus comes</name>
    <name type="common">Tiger tail seahorse</name>
    <dbReference type="NCBI Taxonomy" id="109280"/>
    <lineage>
        <taxon>Eukaryota</taxon>
        <taxon>Metazoa</taxon>
        <taxon>Chordata</taxon>
        <taxon>Craniata</taxon>
        <taxon>Vertebrata</taxon>
        <taxon>Euteleostomi</taxon>
        <taxon>Actinopterygii</taxon>
        <taxon>Neopterygii</taxon>
        <taxon>Teleostei</taxon>
        <taxon>Neoteleostei</taxon>
        <taxon>Acanthomorphata</taxon>
        <taxon>Syngnathiaria</taxon>
        <taxon>Syngnathiformes</taxon>
        <taxon>Syngnathoidei</taxon>
        <taxon>Syngnathidae</taxon>
        <taxon>Hippocampus</taxon>
    </lineage>
</organism>
<dbReference type="GO" id="GO:0003723">
    <property type="term" value="F:RNA binding"/>
    <property type="evidence" value="ECO:0007669"/>
    <property type="project" value="UniProtKB-UniRule"/>
</dbReference>
<dbReference type="GO" id="GO:0003724">
    <property type="term" value="F:RNA helicase activity"/>
    <property type="evidence" value="ECO:0007669"/>
    <property type="project" value="UniProtKB-EC"/>
</dbReference>
<evidence type="ECO:0000256" key="6">
    <source>
        <dbReference type="ARBA" id="ARBA00022840"/>
    </source>
</evidence>
<dbReference type="Proteomes" id="UP000264820">
    <property type="component" value="Unplaced"/>
</dbReference>
<evidence type="ECO:0000256" key="9">
    <source>
        <dbReference type="ARBA" id="ARBA00038457"/>
    </source>
</evidence>
<dbReference type="SMART" id="SM00487">
    <property type="entry name" value="DEXDc"/>
    <property type="match status" value="1"/>
</dbReference>
<keyword evidence="8" id="KW-0539">Nucleus</keyword>
<feature type="compositionally biased region" description="Basic and acidic residues" evidence="15">
    <location>
        <begin position="85"/>
        <end position="104"/>
    </location>
</feature>
<comment type="domain">
    <text evidence="14">The Q motif is unique to and characteristic of the DEAD box family of RNA helicases and controls ATP binding and hydrolysis.</text>
</comment>
<dbReference type="GO" id="GO:0005524">
    <property type="term" value="F:ATP binding"/>
    <property type="evidence" value="ECO:0007669"/>
    <property type="project" value="UniProtKB-UniRule"/>
</dbReference>
<feature type="region of interest" description="Disordered" evidence="15">
    <location>
        <begin position="69"/>
        <end position="128"/>
    </location>
</feature>
<dbReference type="EC" id="3.6.4.13" evidence="14"/>
<comment type="subcellular location">
    <subcellularLocation>
        <location evidence="1">Nucleus</location>
    </subcellularLocation>
</comment>
<feature type="domain" description="Helicase C-terminal" evidence="17">
    <location>
        <begin position="558"/>
        <end position="719"/>
    </location>
</feature>
<comment type="subunit">
    <text evidence="12">Interacts with FADD. Interacts with RIPK1; this interaction disrupts RLR signaling activation of IFN-dependent transcription factor IRF7. Interacts with NIP7. Interacts with EP300; this interaction prevents TP53 acetylation mediated by EP300.</text>
</comment>
<evidence type="ECO:0000256" key="3">
    <source>
        <dbReference type="ARBA" id="ARBA00022741"/>
    </source>
</evidence>
<dbReference type="InterPro" id="IPR014001">
    <property type="entry name" value="Helicase_ATP-bd"/>
</dbReference>
<comment type="function">
    <text evidence="14">RNA helicase.</text>
</comment>
<feature type="domain" description="Helicase ATP-binding" evidence="16">
    <location>
        <begin position="252"/>
        <end position="525"/>
    </location>
</feature>
<keyword evidence="2" id="KW-0597">Phosphoprotein</keyword>
<keyword evidence="7 14" id="KW-0694">RNA-binding</keyword>
<evidence type="ECO:0000259" key="16">
    <source>
        <dbReference type="PROSITE" id="PS51192"/>
    </source>
</evidence>